<reference evidence="1 2" key="1">
    <citation type="submission" date="2021-03" db="EMBL/GenBank/DDBJ databases">
        <title>Genomic Encyclopedia of Type Strains, Phase IV (KMG-IV): sequencing the most valuable type-strain genomes for metagenomic binning, comparative biology and taxonomic classification.</title>
        <authorList>
            <person name="Goeker M."/>
        </authorList>
    </citation>
    <scope>NUCLEOTIDE SEQUENCE [LARGE SCALE GENOMIC DNA]</scope>
    <source>
        <strain evidence="1 2">DSM 25609</strain>
    </source>
</reference>
<accession>A0ABS4IH29</accession>
<evidence type="ECO:0000313" key="2">
    <source>
        <dbReference type="Proteomes" id="UP001519345"/>
    </source>
</evidence>
<organism evidence="1 2">
    <name type="scientific">Virgibacillus natechei</name>
    <dbReference type="NCBI Taxonomy" id="1216297"/>
    <lineage>
        <taxon>Bacteria</taxon>
        <taxon>Bacillati</taxon>
        <taxon>Bacillota</taxon>
        <taxon>Bacilli</taxon>
        <taxon>Bacillales</taxon>
        <taxon>Bacillaceae</taxon>
        <taxon>Virgibacillus</taxon>
    </lineage>
</organism>
<gene>
    <name evidence="1" type="ORF">J2Z83_002367</name>
</gene>
<proteinExistence type="predicted"/>
<dbReference type="RefSeq" id="WP_209463385.1">
    <property type="nucleotide sequence ID" value="NZ_CP110224.1"/>
</dbReference>
<comment type="caution">
    <text evidence="1">The sequence shown here is derived from an EMBL/GenBank/DDBJ whole genome shotgun (WGS) entry which is preliminary data.</text>
</comment>
<dbReference type="Proteomes" id="UP001519345">
    <property type="component" value="Unassembled WGS sequence"/>
</dbReference>
<name>A0ABS4IH29_9BACI</name>
<protein>
    <submittedName>
        <fullName evidence="1">Uncharacterized protein</fullName>
    </submittedName>
</protein>
<evidence type="ECO:0000313" key="1">
    <source>
        <dbReference type="EMBL" id="MBP1970249.1"/>
    </source>
</evidence>
<dbReference type="EMBL" id="JAGGKX010000011">
    <property type="protein sequence ID" value="MBP1970249.1"/>
    <property type="molecule type" value="Genomic_DNA"/>
</dbReference>
<sequence length="45" mass="5142">MQKNKKKEKATIVSNEAVHGKPHLDIDRTINIGALDNHVHRKDKL</sequence>
<keyword evidence="2" id="KW-1185">Reference proteome</keyword>